<protein>
    <submittedName>
        <fullName evidence="1">Uncharacterized protein</fullName>
    </submittedName>
</protein>
<accession>A0ACC0JSV9</accession>
<evidence type="ECO:0000313" key="2">
    <source>
        <dbReference type="Proteomes" id="UP001064048"/>
    </source>
</evidence>
<dbReference type="Proteomes" id="UP001064048">
    <property type="component" value="Chromosome 26"/>
</dbReference>
<keyword evidence="2" id="KW-1185">Reference proteome</keyword>
<name>A0ACC0JSV9_CHOFU</name>
<comment type="caution">
    <text evidence="1">The sequence shown here is derived from an EMBL/GenBank/DDBJ whole genome shotgun (WGS) entry which is preliminary data.</text>
</comment>
<gene>
    <name evidence="1" type="ORF">MSG28_014864</name>
</gene>
<reference evidence="1 2" key="1">
    <citation type="journal article" date="2022" name="Genome Biol. Evol.">
        <title>The Spruce Budworm Genome: Reconstructing the Evolutionary History of Antifreeze Proteins.</title>
        <authorList>
            <person name="Beliveau C."/>
            <person name="Gagne P."/>
            <person name="Picq S."/>
            <person name="Vernygora O."/>
            <person name="Keeling C.I."/>
            <person name="Pinkney K."/>
            <person name="Doucet D."/>
            <person name="Wen F."/>
            <person name="Johnston J.S."/>
            <person name="Maaroufi H."/>
            <person name="Boyle B."/>
            <person name="Laroche J."/>
            <person name="Dewar K."/>
            <person name="Juretic N."/>
            <person name="Blackburn G."/>
            <person name="Nisole A."/>
            <person name="Brunet B."/>
            <person name="Brandao M."/>
            <person name="Lumley L."/>
            <person name="Duan J."/>
            <person name="Quan G."/>
            <person name="Lucarotti C.J."/>
            <person name="Roe A.D."/>
            <person name="Sperling F.A.H."/>
            <person name="Levesque R.C."/>
            <person name="Cusson M."/>
        </authorList>
    </citation>
    <scope>NUCLEOTIDE SEQUENCE [LARGE SCALE GENOMIC DNA]</scope>
    <source>
        <strain evidence="1">Glfc:IPQL:Cfum</strain>
    </source>
</reference>
<evidence type="ECO:0000313" key="1">
    <source>
        <dbReference type="EMBL" id="KAI8427271.1"/>
    </source>
</evidence>
<organism evidence="1 2">
    <name type="scientific">Choristoneura fumiferana</name>
    <name type="common">Spruce budworm moth</name>
    <name type="synonym">Archips fumiferana</name>
    <dbReference type="NCBI Taxonomy" id="7141"/>
    <lineage>
        <taxon>Eukaryota</taxon>
        <taxon>Metazoa</taxon>
        <taxon>Ecdysozoa</taxon>
        <taxon>Arthropoda</taxon>
        <taxon>Hexapoda</taxon>
        <taxon>Insecta</taxon>
        <taxon>Pterygota</taxon>
        <taxon>Neoptera</taxon>
        <taxon>Endopterygota</taxon>
        <taxon>Lepidoptera</taxon>
        <taxon>Glossata</taxon>
        <taxon>Ditrysia</taxon>
        <taxon>Tortricoidea</taxon>
        <taxon>Tortricidae</taxon>
        <taxon>Tortricinae</taxon>
        <taxon>Choristoneura</taxon>
    </lineage>
</organism>
<proteinExistence type="predicted"/>
<sequence>MAAPPIWLQSHVIIPPSYSVTERRAVIYFSTWDIVVFPTAAIVQEKVIVQKEESLFIDPDIKDKWIMATGKTNWFPTNNSRLCSVHFREDDFLPTAKRKILSKSACPTIAVWTSTERKRVGEQREASVVLSLGCKRVFACDGRLLAPLDSLVRGGRQADIAERCTVDAQPSSPVLPKPQRQTIVTEQRMKIRSLQCRNRRYLEKIKRLEELLRLSEERFLNGDKAFISLTNTGVWLRLH</sequence>
<dbReference type="EMBL" id="CM046126">
    <property type="protein sequence ID" value="KAI8427271.1"/>
    <property type="molecule type" value="Genomic_DNA"/>
</dbReference>